<protein>
    <submittedName>
        <fullName evidence="1">Uncharacterized protein</fullName>
    </submittedName>
</protein>
<comment type="caution">
    <text evidence="1">The sequence shown here is derived from an EMBL/GenBank/DDBJ whole genome shotgun (WGS) entry which is preliminary data.</text>
</comment>
<accession>A0ACB9P208</accession>
<evidence type="ECO:0000313" key="1">
    <source>
        <dbReference type="EMBL" id="KAI4342592.1"/>
    </source>
</evidence>
<name>A0ACB9P208_9MYRT</name>
<dbReference type="EMBL" id="CM042886">
    <property type="protein sequence ID" value="KAI4342592.1"/>
    <property type="molecule type" value="Genomic_DNA"/>
</dbReference>
<reference evidence="2" key="1">
    <citation type="journal article" date="2023" name="Front. Plant Sci.">
        <title>Chromosomal-level genome assembly of Melastoma candidum provides insights into trichome evolution.</title>
        <authorList>
            <person name="Zhong Y."/>
            <person name="Wu W."/>
            <person name="Sun C."/>
            <person name="Zou P."/>
            <person name="Liu Y."/>
            <person name="Dai S."/>
            <person name="Zhou R."/>
        </authorList>
    </citation>
    <scope>NUCLEOTIDE SEQUENCE [LARGE SCALE GENOMIC DNA]</scope>
</reference>
<evidence type="ECO:0000313" key="2">
    <source>
        <dbReference type="Proteomes" id="UP001057402"/>
    </source>
</evidence>
<gene>
    <name evidence="1" type="ORF">MLD38_027201</name>
</gene>
<proteinExistence type="predicted"/>
<organism evidence="1 2">
    <name type="scientific">Melastoma candidum</name>
    <dbReference type="NCBI Taxonomy" id="119954"/>
    <lineage>
        <taxon>Eukaryota</taxon>
        <taxon>Viridiplantae</taxon>
        <taxon>Streptophyta</taxon>
        <taxon>Embryophyta</taxon>
        <taxon>Tracheophyta</taxon>
        <taxon>Spermatophyta</taxon>
        <taxon>Magnoliopsida</taxon>
        <taxon>eudicotyledons</taxon>
        <taxon>Gunneridae</taxon>
        <taxon>Pentapetalae</taxon>
        <taxon>rosids</taxon>
        <taxon>malvids</taxon>
        <taxon>Myrtales</taxon>
        <taxon>Melastomataceae</taxon>
        <taxon>Melastomatoideae</taxon>
        <taxon>Melastomateae</taxon>
        <taxon>Melastoma</taxon>
    </lineage>
</organism>
<sequence length="71" mass="7582">MAWRLTSMPELGKEAAVRAIPKITPPLVFCTTSGVDMSGADYQLTKFLSPHDVPSKAVVETVVLHSVAVDA</sequence>
<keyword evidence="2" id="KW-1185">Reference proteome</keyword>
<dbReference type="Proteomes" id="UP001057402">
    <property type="component" value="Chromosome 7"/>
</dbReference>